<reference evidence="2 3" key="1">
    <citation type="submission" date="2024-04" db="EMBL/GenBank/DDBJ databases">
        <title>Genomic Markers of Mycobacteria.</title>
        <authorList>
            <person name="Soliman M.S."/>
            <person name="Elkholy A."/>
            <person name="Soliman N.S."/>
            <person name="Abbas A."/>
            <person name="Khayrat S."/>
            <person name="Shawky S."/>
        </authorList>
    </citation>
    <scope>NUCLEOTIDE SEQUENCE [LARGE SCALE GENOMIC DNA]</scope>
    <source>
        <strain evidence="2 3">Egy-CU-AM5</strain>
    </source>
</reference>
<dbReference type="Proteomes" id="UP001558474">
    <property type="component" value="Unassembled WGS sequence"/>
</dbReference>
<name>A0ABV3V6X8_9MYCO</name>
<sequence length="80" mass="8871">MIRPIPEAYAGAIDVPCPTCSAEPGEFCLIDDDRRGPRRRRVPCVRRCPPSPLGVEHQAAPAHPTRSFSEPIHQPDDTQE</sequence>
<protein>
    <submittedName>
        <fullName evidence="2">Uncharacterized protein</fullName>
    </submittedName>
</protein>
<evidence type="ECO:0000256" key="1">
    <source>
        <dbReference type="SAM" id="MobiDB-lite"/>
    </source>
</evidence>
<dbReference type="RefSeq" id="WP_368572349.1">
    <property type="nucleotide sequence ID" value="NZ_JBDLOU010000003.1"/>
</dbReference>
<gene>
    <name evidence="2" type="ORF">ABFW12_02305</name>
</gene>
<organism evidence="2 3">
    <name type="scientific">Mycolicibacterium porcinum</name>
    <dbReference type="NCBI Taxonomy" id="39693"/>
    <lineage>
        <taxon>Bacteria</taxon>
        <taxon>Bacillati</taxon>
        <taxon>Actinomycetota</taxon>
        <taxon>Actinomycetes</taxon>
        <taxon>Mycobacteriales</taxon>
        <taxon>Mycobacteriaceae</taxon>
        <taxon>Mycolicibacterium</taxon>
    </lineage>
</organism>
<dbReference type="EMBL" id="JBDLOU010000003">
    <property type="protein sequence ID" value="MEX3737059.1"/>
    <property type="molecule type" value="Genomic_DNA"/>
</dbReference>
<evidence type="ECO:0000313" key="3">
    <source>
        <dbReference type="Proteomes" id="UP001558474"/>
    </source>
</evidence>
<feature type="region of interest" description="Disordered" evidence="1">
    <location>
        <begin position="51"/>
        <end position="80"/>
    </location>
</feature>
<evidence type="ECO:0000313" key="2">
    <source>
        <dbReference type="EMBL" id="MEX3737059.1"/>
    </source>
</evidence>
<comment type="caution">
    <text evidence="2">The sequence shown here is derived from an EMBL/GenBank/DDBJ whole genome shotgun (WGS) entry which is preliminary data.</text>
</comment>
<accession>A0ABV3V6X8</accession>
<proteinExistence type="predicted"/>
<keyword evidence="3" id="KW-1185">Reference proteome</keyword>